<evidence type="ECO:0000259" key="1">
    <source>
        <dbReference type="Pfam" id="PF06568"/>
    </source>
</evidence>
<dbReference type="EMBL" id="JAKGBZ010000002">
    <property type="protein sequence ID" value="MCF3945523.1"/>
    <property type="molecule type" value="Genomic_DNA"/>
</dbReference>
<protein>
    <submittedName>
        <fullName evidence="2">DUF1127 domain-containing protein</fullName>
    </submittedName>
</protein>
<gene>
    <name evidence="2" type="ORF">L2A60_02340</name>
</gene>
<organism evidence="2 3">
    <name type="scientific">Acidiphilium iwatense</name>
    <dbReference type="NCBI Taxonomy" id="768198"/>
    <lineage>
        <taxon>Bacteria</taxon>
        <taxon>Pseudomonadati</taxon>
        <taxon>Pseudomonadota</taxon>
        <taxon>Alphaproteobacteria</taxon>
        <taxon>Acetobacterales</taxon>
        <taxon>Acidocellaceae</taxon>
        <taxon>Acidiphilium</taxon>
    </lineage>
</organism>
<name>A0ABS9DS06_9PROT</name>
<dbReference type="RefSeq" id="WP_235702757.1">
    <property type="nucleotide sequence ID" value="NZ_JAKGBZ010000002.1"/>
</dbReference>
<feature type="domain" description="YjiS-like" evidence="1">
    <location>
        <begin position="87"/>
        <end position="123"/>
    </location>
</feature>
<keyword evidence="3" id="KW-1185">Reference proteome</keyword>
<sequence length="134" mass="14859">MADTENSRSTNSARRPMLHCETTMTIGNDEMPAPRFDPKPKVKIMATITRQTTLGSPIADAIASQDAAIDAALRDSLNRTVALFDRVRSALAERRARRVAYRELSELNDRELADLGIARADIHNVVRGKFPARV</sequence>
<evidence type="ECO:0000313" key="3">
    <source>
        <dbReference type="Proteomes" id="UP001521209"/>
    </source>
</evidence>
<dbReference type="Pfam" id="PF06568">
    <property type="entry name" value="YjiS-like"/>
    <property type="match status" value="1"/>
</dbReference>
<comment type="caution">
    <text evidence="2">The sequence shown here is derived from an EMBL/GenBank/DDBJ whole genome shotgun (WGS) entry which is preliminary data.</text>
</comment>
<accession>A0ABS9DS06</accession>
<proteinExistence type="predicted"/>
<dbReference type="Proteomes" id="UP001521209">
    <property type="component" value="Unassembled WGS sequence"/>
</dbReference>
<dbReference type="InterPro" id="IPR009506">
    <property type="entry name" value="YjiS-like"/>
</dbReference>
<evidence type="ECO:0000313" key="2">
    <source>
        <dbReference type="EMBL" id="MCF3945523.1"/>
    </source>
</evidence>
<reference evidence="2 3" key="1">
    <citation type="submission" date="2022-01" db="EMBL/GenBank/DDBJ databases">
        <authorList>
            <person name="Won M."/>
            <person name="Kim S.-J."/>
            <person name="Kwon S.-W."/>
        </authorList>
    </citation>
    <scope>NUCLEOTIDE SEQUENCE [LARGE SCALE GENOMIC DNA]</scope>
    <source>
        <strain evidence="2 3">KCTC 23505</strain>
    </source>
</reference>